<dbReference type="RefSeq" id="WP_150937379.1">
    <property type="nucleotide sequence ID" value="NZ_WAAT01000028.1"/>
</dbReference>
<evidence type="ECO:0000313" key="2">
    <source>
        <dbReference type="Proteomes" id="UP000441333"/>
    </source>
</evidence>
<reference evidence="1 2" key="1">
    <citation type="submission" date="2019-09" db="EMBL/GenBank/DDBJ databases">
        <authorList>
            <person name="Cao W.R."/>
        </authorList>
    </citation>
    <scope>NUCLEOTIDE SEQUENCE [LARGE SCALE GENOMIC DNA]</scope>
    <source>
        <strain evidence="1 2">B1N29</strain>
    </source>
</reference>
<dbReference type="AlphaFoldDB" id="A0A6N6ME93"/>
<evidence type="ECO:0000313" key="1">
    <source>
        <dbReference type="EMBL" id="KAB1069080.1"/>
    </source>
</evidence>
<protein>
    <submittedName>
        <fullName evidence="1">Uncharacterized protein</fullName>
    </submittedName>
</protein>
<sequence>MSIQDLVGDFSIVGSNQDGEPYNYKGTLNLSLDHHNRIKARWLINENQVQIGHGFFKDNILVINFHYTGENHQTFHGVVVYKCLSKNVFEGFWSEEYGDPQYLGSEQCTRMDIANNTLN</sequence>
<comment type="caution">
    <text evidence="1">The sequence shown here is derived from an EMBL/GenBank/DDBJ whole genome shotgun (WGS) entry which is preliminary data.</text>
</comment>
<dbReference type="Proteomes" id="UP000441333">
    <property type="component" value="Unassembled WGS sequence"/>
</dbReference>
<organism evidence="1 2">
    <name type="scientific">Pseudotamlana haliotis</name>
    <dbReference type="NCBI Taxonomy" id="2614804"/>
    <lineage>
        <taxon>Bacteria</taxon>
        <taxon>Pseudomonadati</taxon>
        <taxon>Bacteroidota</taxon>
        <taxon>Flavobacteriia</taxon>
        <taxon>Flavobacteriales</taxon>
        <taxon>Flavobacteriaceae</taxon>
        <taxon>Pseudotamlana</taxon>
    </lineage>
</organism>
<proteinExistence type="predicted"/>
<dbReference type="EMBL" id="WAAT01000028">
    <property type="protein sequence ID" value="KAB1069080.1"/>
    <property type="molecule type" value="Genomic_DNA"/>
</dbReference>
<name>A0A6N6ME93_9FLAO</name>
<gene>
    <name evidence="1" type="ORF">F6U93_04825</name>
</gene>
<keyword evidence="2" id="KW-1185">Reference proteome</keyword>
<accession>A0A6N6ME93</accession>